<proteinExistence type="inferred from homology"/>
<keyword evidence="11 13" id="KW-1006">Bacterial flagellum protein export</keyword>
<dbReference type="InterPro" id="IPR006135">
    <property type="entry name" value="T3SS_substrate_exporter"/>
</dbReference>
<keyword evidence="15" id="KW-0966">Cell projection</keyword>
<dbReference type="OrthoDB" id="9807950at2"/>
<keyword evidence="15" id="KW-0282">Flagellum</keyword>
<sequence length="353" mass="39957">MAQDPSKTEKATPKRRNKARKEGQVPKGEEIQKVVGLVTGLLAIRFLIGYLYERIAKIFYWAFTEGISLEITRDNAYPLFAWCVKQIAVIVLPIMFLLAFFSFLTMRLQVGKLWTTKPLQPKFSKIFNIISGLKKILISPEVFVRLAKSVFQASAVAMAPYIVLQQEYGKLLPMFYATPANIAAYILSTGYKMVCYALVPMLLIAIADLVYKFYKYEEGLKMTKDEIKDERKQAEGDPKVKQKQQQKAMEFMAQRMMQDVPRADVVVTNPTHIAVALRYNALEAPAPLILAKGAGPIAEKIKEIARENLIPIQENKPLAQALYKQVEIGDMIPEELFQAVASILAKLDKFKKK</sequence>
<keyword evidence="8 13" id="KW-0653">Protein transport</keyword>
<evidence type="ECO:0000256" key="12">
    <source>
        <dbReference type="ARBA" id="ARBA00025078"/>
    </source>
</evidence>
<evidence type="ECO:0000256" key="9">
    <source>
        <dbReference type="ARBA" id="ARBA00022989"/>
    </source>
</evidence>
<keyword evidence="4 13" id="KW-0813">Transport</keyword>
<name>A0A6N6N6J3_9BACT</name>
<dbReference type="RefSeq" id="WP_151150029.1">
    <property type="nucleotide sequence ID" value="NZ_WAIE01000001.1"/>
</dbReference>
<keyword evidence="9 13" id="KW-1133">Transmembrane helix</keyword>
<keyword evidence="7 13" id="KW-1005">Bacterial flagellum biogenesis</keyword>
<dbReference type="AlphaFoldDB" id="A0A6N6N6J3"/>
<accession>A0A6N6N6J3</accession>
<feature type="transmembrane region" description="Helical" evidence="13">
    <location>
        <begin position="34"/>
        <end position="52"/>
    </location>
</feature>
<dbReference type="InterPro" id="IPR006136">
    <property type="entry name" value="FlhB"/>
</dbReference>
<feature type="transmembrane region" description="Helical" evidence="13">
    <location>
        <begin position="79"/>
        <end position="104"/>
    </location>
</feature>
<keyword evidence="16" id="KW-1185">Reference proteome</keyword>
<dbReference type="PANTHER" id="PTHR30531">
    <property type="entry name" value="FLAGELLAR BIOSYNTHETIC PROTEIN FLHB"/>
    <property type="match status" value="1"/>
</dbReference>
<dbReference type="Gene3D" id="3.40.1690.10">
    <property type="entry name" value="secretion proteins EscU"/>
    <property type="match status" value="1"/>
</dbReference>
<dbReference type="Gene3D" id="6.10.250.2080">
    <property type="match status" value="1"/>
</dbReference>
<dbReference type="NCBIfam" id="TIGR00328">
    <property type="entry name" value="flhB"/>
    <property type="match status" value="1"/>
</dbReference>
<evidence type="ECO:0000313" key="16">
    <source>
        <dbReference type="Proteomes" id="UP000438699"/>
    </source>
</evidence>
<dbReference type="Pfam" id="PF01312">
    <property type="entry name" value="Bac_export_2"/>
    <property type="match status" value="1"/>
</dbReference>
<evidence type="ECO:0000256" key="8">
    <source>
        <dbReference type="ARBA" id="ARBA00022927"/>
    </source>
</evidence>
<dbReference type="InterPro" id="IPR029025">
    <property type="entry name" value="T3SS_substrate_exporter_C"/>
</dbReference>
<dbReference type="Proteomes" id="UP000438699">
    <property type="component" value="Unassembled WGS sequence"/>
</dbReference>
<evidence type="ECO:0000256" key="14">
    <source>
        <dbReference type="SAM" id="MobiDB-lite"/>
    </source>
</evidence>
<comment type="caution">
    <text evidence="15">The sequence shown here is derived from an EMBL/GenBank/DDBJ whole genome shotgun (WGS) entry which is preliminary data.</text>
</comment>
<dbReference type="PRINTS" id="PR00950">
    <property type="entry name" value="TYPE3IMSPROT"/>
</dbReference>
<dbReference type="PANTHER" id="PTHR30531:SF12">
    <property type="entry name" value="FLAGELLAR BIOSYNTHETIC PROTEIN FLHB"/>
    <property type="match status" value="1"/>
</dbReference>
<comment type="subcellular location">
    <subcellularLocation>
        <location evidence="1">Cell membrane</location>
        <topology evidence="1">Multi-pass membrane protein</topology>
    </subcellularLocation>
</comment>
<dbReference type="GO" id="GO:0044780">
    <property type="term" value="P:bacterial-type flagellum assembly"/>
    <property type="evidence" value="ECO:0007669"/>
    <property type="project" value="InterPro"/>
</dbReference>
<gene>
    <name evidence="13 15" type="primary">flhB</name>
    <name evidence="15" type="ORF">F8A88_05300</name>
</gene>
<evidence type="ECO:0000256" key="5">
    <source>
        <dbReference type="ARBA" id="ARBA00022475"/>
    </source>
</evidence>
<keyword evidence="15" id="KW-0969">Cilium</keyword>
<evidence type="ECO:0000256" key="13">
    <source>
        <dbReference type="RuleBase" id="RU364091"/>
    </source>
</evidence>
<comment type="similarity">
    <text evidence="2 13">Belongs to the type III secretion exporter family.</text>
</comment>
<keyword evidence="6 13" id="KW-0812">Transmembrane</keyword>
<evidence type="ECO:0000256" key="3">
    <source>
        <dbReference type="ARBA" id="ARBA00021622"/>
    </source>
</evidence>
<protein>
    <recommendedName>
        <fullName evidence="3 13">Flagellar biosynthetic protein FlhB</fullName>
    </recommendedName>
</protein>
<reference evidence="15 16" key="1">
    <citation type="journal article" date="2017" name="Int. J. Syst. Evol. Microbiol.">
        <title>Desulfovibrio senegalensis sp. nov., a mesophilic sulfate reducer isolated from marine sediment.</title>
        <authorList>
            <person name="Thioye A."/>
            <person name="Gam Z.B.A."/>
            <person name="Mbengue M."/>
            <person name="Cayol J.L."/>
            <person name="Joseph-Bartoli M."/>
            <person name="Toure-Kane C."/>
            <person name="Labat M."/>
        </authorList>
    </citation>
    <scope>NUCLEOTIDE SEQUENCE [LARGE SCALE GENOMIC DNA]</scope>
    <source>
        <strain evidence="15 16">DSM 101509</strain>
    </source>
</reference>
<feature type="region of interest" description="Disordered" evidence="14">
    <location>
        <begin position="1"/>
        <end position="25"/>
    </location>
</feature>
<dbReference type="GO" id="GO:0009306">
    <property type="term" value="P:protein secretion"/>
    <property type="evidence" value="ECO:0007669"/>
    <property type="project" value="InterPro"/>
</dbReference>
<keyword evidence="5 13" id="KW-1003">Cell membrane</keyword>
<organism evidence="15 16">
    <name type="scientific">Pseudodesulfovibrio senegalensis</name>
    <dbReference type="NCBI Taxonomy" id="1721087"/>
    <lineage>
        <taxon>Bacteria</taxon>
        <taxon>Pseudomonadati</taxon>
        <taxon>Thermodesulfobacteriota</taxon>
        <taxon>Desulfovibrionia</taxon>
        <taxon>Desulfovibrionales</taxon>
        <taxon>Desulfovibrionaceae</taxon>
    </lineage>
</organism>
<evidence type="ECO:0000256" key="6">
    <source>
        <dbReference type="ARBA" id="ARBA00022692"/>
    </source>
</evidence>
<feature type="transmembrane region" description="Helical" evidence="13">
    <location>
        <begin position="182"/>
        <end position="211"/>
    </location>
</feature>
<evidence type="ECO:0000256" key="4">
    <source>
        <dbReference type="ARBA" id="ARBA00022448"/>
    </source>
</evidence>
<keyword evidence="10 13" id="KW-0472">Membrane</keyword>
<feature type="transmembrane region" description="Helical" evidence="13">
    <location>
        <begin position="142"/>
        <end position="162"/>
    </location>
</feature>
<evidence type="ECO:0000256" key="1">
    <source>
        <dbReference type="ARBA" id="ARBA00004651"/>
    </source>
</evidence>
<dbReference type="EMBL" id="WAIE01000001">
    <property type="protein sequence ID" value="KAB1443656.1"/>
    <property type="molecule type" value="Genomic_DNA"/>
</dbReference>
<evidence type="ECO:0000256" key="7">
    <source>
        <dbReference type="ARBA" id="ARBA00022795"/>
    </source>
</evidence>
<dbReference type="GO" id="GO:0005886">
    <property type="term" value="C:plasma membrane"/>
    <property type="evidence" value="ECO:0007669"/>
    <property type="project" value="UniProtKB-SubCell"/>
</dbReference>
<evidence type="ECO:0000256" key="2">
    <source>
        <dbReference type="ARBA" id="ARBA00010690"/>
    </source>
</evidence>
<feature type="compositionally biased region" description="Basic and acidic residues" evidence="14">
    <location>
        <begin position="1"/>
        <end position="12"/>
    </location>
</feature>
<evidence type="ECO:0000256" key="11">
    <source>
        <dbReference type="ARBA" id="ARBA00023225"/>
    </source>
</evidence>
<comment type="function">
    <text evidence="12 13">Required for formation of the rod structure in the basal body of the flagellar apparatus. Together with FliI and FliH, may constitute the export apparatus of flagellin.</text>
</comment>
<dbReference type="SUPFAM" id="SSF160544">
    <property type="entry name" value="EscU C-terminal domain-like"/>
    <property type="match status" value="1"/>
</dbReference>
<evidence type="ECO:0000313" key="15">
    <source>
        <dbReference type="EMBL" id="KAB1443656.1"/>
    </source>
</evidence>
<evidence type="ECO:0000256" key="10">
    <source>
        <dbReference type="ARBA" id="ARBA00023136"/>
    </source>
</evidence>